<proteinExistence type="predicted"/>
<evidence type="ECO:0000313" key="4">
    <source>
        <dbReference type="EMBL" id="MBO1304619.1"/>
    </source>
</evidence>
<keyword evidence="2" id="KW-0804">Transcription</keyword>
<name>A0ABS3L4S1_9ENTE</name>
<comment type="caution">
    <text evidence="4">The sequence shown here is derived from an EMBL/GenBank/DDBJ whole genome shotgun (WGS) entry which is preliminary data.</text>
</comment>
<protein>
    <submittedName>
        <fullName evidence="4">Helix-turn-helix domain-containing protein</fullName>
    </submittedName>
</protein>
<sequence length="512" mass="60449">MDLRQLTKQETLRRLRLVEALYYSENALTNEQLMDVGNCSLPVLLKDIKELNEKKLPITILKFKSLYFLKFESSTTIDSVYSYILSTSIEYRLIEQLFFQRQEKIAKLADHFGCSLANVQRNLKFIENTLPVWNIHLRYRPLRIEGDEVMIRYFYYLFFKERRFPLQDYGFSEKLVELIDRYIRAFLSENQVGNSMHTHFYLMHSFLICLHRRKLNYCLDEPLPHDHFFRLPEKAEHSDLVNQLLLECRLNYSPDLIMEALWPLFSDNLVLTCKQQFHQRTTNYKLADFYDLHTQLMKSINLALGNTLTDTEIQEGLRHLGNDVLVYYPNEEGITILAKPQKYALKLLKKSYSRAINRLSRIIHTFLKTNYLLYSEEQIELYLSSLIISIDGLLERLTEMEQPIRVLLISDASANQERFWRSMLTSLVHAPLHFSFFSFPYINQRDLNQTTKKYDLIITDVTMLELDSSCPVIAVNSYPTPQDVAAIQIFFDEFDALPTERKEMNHEPALSS</sequence>
<keyword evidence="1" id="KW-0805">Transcription regulation</keyword>
<evidence type="ECO:0000313" key="5">
    <source>
        <dbReference type="Proteomes" id="UP000664601"/>
    </source>
</evidence>
<keyword evidence="5" id="KW-1185">Reference proteome</keyword>
<evidence type="ECO:0000256" key="2">
    <source>
        <dbReference type="ARBA" id="ARBA00023163"/>
    </source>
</evidence>
<accession>A0ABS3L4S1</accession>
<reference evidence="4 5" key="1">
    <citation type="submission" date="2021-03" db="EMBL/GenBank/DDBJ databases">
        <title>Enterococcal diversity collection.</title>
        <authorList>
            <person name="Gilmore M.S."/>
            <person name="Schwartzman J."/>
            <person name="Van Tyne D."/>
            <person name="Martin M."/>
            <person name="Earl A.M."/>
            <person name="Manson A.L."/>
            <person name="Straub T."/>
            <person name="Salamzade R."/>
            <person name="Saavedra J."/>
            <person name="Lebreton F."/>
            <person name="Prichula J."/>
            <person name="Schaufler K."/>
            <person name="Gaca A."/>
            <person name="Sgardioli B."/>
            <person name="Wagenaar J."/>
            <person name="Strong T."/>
        </authorList>
    </citation>
    <scope>NUCLEOTIDE SEQUENCE [LARGE SCALE GENOMIC DNA]</scope>
    <source>
        <strain evidence="4 5">669A</strain>
    </source>
</reference>
<dbReference type="RefSeq" id="WP_207671560.1">
    <property type="nucleotide sequence ID" value="NZ_JAFREM010000001.1"/>
</dbReference>
<dbReference type="Proteomes" id="UP000664601">
    <property type="component" value="Unassembled WGS sequence"/>
</dbReference>
<dbReference type="PANTHER" id="PTHR30185">
    <property type="entry name" value="CRYPTIC BETA-GLUCOSIDE BGL OPERON ANTITERMINATOR"/>
    <property type="match status" value="1"/>
</dbReference>
<dbReference type="EMBL" id="JAFREM010000001">
    <property type="protein sequence ID" value="MBO1304619.1"/>
    <property type="molecule type" value="Genomic_DNA"/>
</dbReference>
<dbReference type="InterPro" id="IPR050661">
    <property type="entry name" value="BglG_antiterminators"/>
</dbReference>
<dbReference type="Gene3D" id="1.10.10.10">
    <property type="entry name" value="Winged helix-like DNA-binding domain superfamily/Winged helix DNA-binding domain"/>
    <property type="match status" value="1"/>
</dbReference>
<dbReference type="InterPro" id="IPR007737">
    <property type="entry name" value="Mga_HTH"/>
</dbReference>
<gene>
    <name evidence="4" type="ORF">JZO70_00480</name>
</gene>
<dbReference type="Pfam" id="PF05043">
    <property type="entry name" value="Mga"/>
    <property type="match status" value="1"/>
</dbReference>
<dbReference type="PANTHER" id="PTHR30185:SF18">
    <property type="entry name" value="TRANSCRIPTIONAL REGULATOR MTLR"/>
    <property type="match status" value="1"/>
</dbReference>
<feature type="domain" description="Mga helix-turn-helix" evidence="3">
    <location>
        <begin position="76"/>
        <end position="159"/>
    </location>
</feature>
<evidence type="ECO:0000259" key="3">
    <source>
        <dbReference type="Pfam" id="PF05043"/>
    </source>
</evidence>
<dbReference type="InterPro" id="IPR036388">
    <property type="entry name" value="WH-like_DNA-bd_sf"/>
</dbReference>
<organism evidence="4 5">
    <name type="scientific">Candidatus Enterococcus moelleringii</name>
    <dbReference type="NCBI Taxonomy" id="2815325"/>
    <lineage>
        <taxon>Bacteria</taxon>
        <taxon>Bacillati</taxon>
        <taxon>Bacillota</taxon>
        <taxon>Bacilli</taxon>
        <taxon>Lactobacillales</taxon>
        <taxon>Enterococcaceae</taxon>
        <taxon>Enterococcus</taxon>
    </lineage>
</organism>
<evidence type="ECO:0000256" key="1">
    <source>
        <dbReference type="ARBA" id="ARBA00023015"/>
    </source>
</evidence>